<organism evidence="2 3">
    <name type="scientific">Aquatica leii</name>
    <dbReference type="NCBI Taxonomy" id="1421715"/>
    <lineage>
        <taxon>Eukaryota</taxon>
        <taxon>Metazoa</taxon>
        <taxon>Ecdysozoa</taxon>
        <taxon>Arthropoda</taxon>
        <taxon>Hexapoda</taxon>
        <taxon>Insecta</taxon>
        <taxon>Pterygota</taxon>
        <taxon>Neoptera</taxon>
        <taxon>Endopterygota</taxon>
        <taxon>Coleoptera</taxon>
        <taxon>Polyphaga</taxon>
        <taxon>Elateriformia</taxon>
        <taxon>Elateroidea</taxon>
        <taxon>Lampyridae</taxon>
        <taxon>Luciolinae</taxon>
        <taxon>Aquatica</taxon>
    </lineage>
</organism>
<name>A0AAN7SDF0_9COLE</name>
<evidence type="ECO:0000256" key="1">
    <source>
        <dbReference type="SAM" id="Coils"/>
    </source>
</evidence>
<keyword evidence="3" id="KW-1185">Reference proteome</keyword>
<accession>A0AAN7SDF0</accession>
<keyword evidence="1" id="KW-0175">Coiled coil</keyword>
<dbReference type="Proteomes" id="UP001353858">
    <property type="component" value="Unassembled WGS sequence"/>
</dbReference>
<feature type="coiled-coil region" evidence="1">
    <location>
        <begin position="37"/>
        <end position="64"/>
    </location>
</feature>
<comment type="caution">
    <text evidence="2">The sequence shown here is derived from an EMBL/GenBank/DDBJ whole genome shotgun (WGS) entry which is preliminary data.</text>
</comment>
<evidence type="ECO:0000313" key="2">
    <source>
        <dbReference type="EMBL" id="KAK4876212.1"/>
    </source>
</evidence>
<proteinExistence type="predicted"/>
<gene>
    <name evidence="2" type="ORF">RN001_012634</name>
</gene>
<dbReference type="EMBL" id="JARPUR010000005">
    <property type="protein sequence ID" value="KAK4876212.1"/>
    <property type="molecule type" value="Genomic_DNA"/>
</dbReference>
<sequence length="194" mass="23188">MEEILQVIGGVQKEMKEGFEDNKKMIRRLQEKVEWKEKEWKMEKQHLQDRIEKLEDILERQEKQKKNNIIIKGLQIDKDQDLKSKVQDFISNEVGVQATIKKAYKVGKTNRTAIIAKLETWQQKKDIMENKKKLKGKIIIIDNDLTTEDMNIQQEIANEEETSEKKIKVDYKELKLNDIWYKWDNSAKELKLKN</sequence>
<protein>
    <submittedName>
        <fullName evidence="2">Uncharacterized protein</fullName>
    </submittedName>
</protein>
<dbReference type="AlphaFoldDB" id="A0AAN7SDF0"/>
<evidence type="ECO:0000313" key="3">
    <source>
        <dbReference type="Proteomes" id="UP001353858"/>
    </source>
</evidence>
<reference evidence="3" key="1">
    <citation type="submission" date="2023-01" db="EMBL/GenBank/DDBJ databases">
        <title>Key to firefly adult light organ development and bioluminescence: homeobox transcription factors regulate luciferase expression and transportation to peroxisome.</title>
        <authorList>
            <person name="Fu X."/>
        </authorList>
    </citation>
    <scope>NUCLEOTIDE SEQUENCE [LARGE SCALE GENOMIC DNA]</scope>
</reference>